<dbReference type="RefSeq" id="XP_009161825.1">
    <property type="nucleotide sequence ID" value="XM_009163561.1"/>
</dbReference>
<evidence type="ECO:0000313" key="1">
    <source>
        <dbReference type="EMBL" id="AHL30080.1"/>
    </source>
</evidence>
<dbReference type="OrthoDB" id="2191866at2759"/>
<gene>
    <name evidence="1" type="ORF">Eint_020805</name>
</gene>
<organism evidence="1 2">
    <name type="scientific">Encephalitozoon intestinalis (strain ATCC 50506)</name>
    <name type="common">Microsporidian parasite</name>
    <name type="synonym">Septata intestinalis</name>
    <dbReference type="NCBI Taxonomy" id="876142"/>
    <lineage>
        <taxon>Eukaryota</taxon>
        <taxon>Fungi</taxon>
        <taxon>Fungi incertae sedis</taxon>
        <taxon>Microsporidia</taxon>
        <taxon>Unikaryonidae</taxon>
        <taxon>Encephalitozoon</taxon>
    </lineage>
</organism>
<dbReference type="KEGG" id="ein:Eint_020805"/>
<sequence length="78" mass="8732">MHSSLVHLNSLIFSSNLSEVPEAADRCLYDILGQYDHSQMTIFTGLMEILLDTEMSSLASKMLKIVDLIKFPAKKAMV</sequence>
<dbReference type="VEuPathDB" id="MicrosporidiaDB:Eint_020805"/>
<reference evidence="1 2" key="1">
    <citation type="journal article" date="2010" name="Nat. Commun.">
        <title>The complete sequence of the smallest known nuclear genome from the microsporidian Encephalitozoon intestinalis.</title>
        <authorList>
            <person name="Corradi N."/>
            <person name="Pombert J.-F."/>
            <person name="Farinelli L."/>
            <person name="Didier E.S."/>
            <person name="Keeling P.J."/>
        </authorList>
    </citation>
    <scope>NUCLEOTIDE SEQUENCE [LARGE SCALE GENOMIC DNA]</scope>
    <source>
        <strain evidence="1 2">ATCC 50506</strain>
    </source>
</reference>
<dbReference type="EMBL" id="CP001943">
    <property type="protein sequence ID" value="AHL30080.1"/>
    <property type="molecule type" value="Genomic_DNA"/>
</dbReference>
<name>W8PKE0_ENCIT</name>
<dbReference type="GeneID" id="20314010"/>
<proteinExistence type="predicted"/>
<dbReference type="HOGENOM" id="CLU_2622026_0_0_1"/>
<accession>W8PKE0</accession>
<dbReference type="Proteomes" id="UP000002313">
    <property type="component" value="Chromosome II"/>
</dbReference>
<protein>
    <submittedName>
        <fullName evidence="1">Uncharacterized protein</fullName>
    </submittedName>
</protein>
<reference evidence="1 2" key="2">
    <citation type="journal article" date="2012" name="Proc. Natl. Acad. Sci. U.S.A.">
        <title>Gain and loss of multiple functionally related, horizontally transferred genes in the reduced genomes of two microsporidian parasites.</title>
        <authorList>
            <person name="Pombert J.-F."/>
            <person name="Selman M."/>
            <person name="Burki F."/>
            <person name="Bardell F.T."/>
            <person name="Farinelli L."/>
            <person name="Solter L.F."/>
            <person name="Whitman D.W."/>
            <person name="Weiss L.M."/>
            <person name="Corradi N."/>
            <person name="Keeling P.J."/>
        </authorList>
    </citation>
    <scope>NUCLEOTIDE SEQUENCE [LARGE SCALE GENOMIC DNA]</scope>
    <source>
        <strain evidence="1 2">ATCC 50506</strain>
    </source>
</reference>
<evidence type="ECO:0000313" key="2">
    <source>
        <dbReference type="Proteomes" id="UP000002313"/>
    </source>
</evidence>
<dbReference type="AlphaFoldDB" id="W8PKE0"/>
<keyword evidence="2" id="KW-1185">Reference proteome</keyword>